<evidence type="ECO:0000313" key="8">
    <source>
        <dbReference type="Proteomes" id="UP000540412"/>
    </source>
</evidence>
<organism evidence="7 8">
    <name type="scientific">Nocardia transvalensis</name>
    <dbReference type="NCBI Taxonomy" id="37333"/>
    <lineage>
        <taxon>Bacteria</taxon>
        <taxon>Bacillati</taxon>
        <taxon>Actinomycetota</taxon>
        <taxon>Actinomycetes</taxon>
        <taxon>Mycobacteriales</taxon>
        <taxon>Nocardiaceae</taxon>
        <taxon>Nocardia</taxon>
    </lineage>
</organism>
<comment type="caution">
    <text evidence="7">The sequence shown here is derived from an EMBL/GenBank/DDBJ whole genome shotgun (WGS) entry which is preliminary data.</text>
</comment>
<feature type="transmembrane region" description="Helical" evidence="6">
    <location>
        <begin position="49"/>
        <end position="68"/>
    </location>
</feature>
<dbReference type="InterPro" id="IPR036259">
    <property type="entry name" value="MFS_trans_sf"/>
</dbReference>
<evidence type="ECO:0000256" key="4">
    <source>
        <dbReference type="ARBA" id="ARBA00022989"/>
    </source>
</evidence>
<name>A0A7W9PJN9_9NOCA</name>
<keyword evidence="4 6" id="KW-1133">Transmembrane helix</keyword>
<evidence type="ECO:0000256" key="3">
    <source>
        <dbReference type="ARBA" id="ARBA00022692"/>
    </source>
</evidence>
<dbReference type="PANTHER" id="PTHR23513">
    <property type="entry name" value="INTEGRAL MEMBRANE EFFLUX PROTEIN-RELATED"/>
    <property type="match status" value="1"/>
</dbReference>
<dbReference type="PRINTS" id="PR01988">
    <property type="entry name" value="EXPORTERBACE"/>
</dbReference>
<dbReference type="EMBL" id="JACHIT010000002">
    <property type="protein sequence ID" value="MBB5917200.1"/>
    <property type="molecule type" value="Genomic_DNA"/>
</dbReference>
<dbReference type="Proteomes" id="UP000540412">
    <property type="component" value="Unassembled WGS sequence"/>
</dbReference>
<evidence type="ECO:0000256" key="2">
    <source>
        <dbReference type="ARBA" id="ARBA00022475"/>
    </source>
</evidence>
<dbReference type="InterPro" id="IPR022324">
    <property type="entry name" value="Bacilysin_exporter_BacE_put"/>
</dbReference>
<evidence type="ECO:0000313" key="7">
    <source>
        <dbReference type="EMBL" id="MBB5917200.1"/>
    </source>
</evidence>
<keyword evidence="5 6" id="KW-0472">Membrane</keyword>
<reference evidence="7 8" key="1">
    <citation type="submission" date="2020-08" db="EMBL/GenBank/DDBJ databases">
        <title>Sequencing the genomes of 1000 actinobacteria strains.</title>
        <authorList>
            <person name="Klenk H.-P."/>
        </authorList>
    </citation>
    <scope>NUCLEOTIDE SEQUENCE [LARGE SCALE GENOMIC DNA]</scope>
    <source>
        <strain evidence="7 8">DSM 43582</strain>
    </source>
</reference>
<sequence length="411" mass="41900">MPISTMWSGPFRSLLAGQLVSLLGDAMAPVALALAVLGASGRPEDLGVVLAAQILPHLALLLVGGAVGDRFSRRTVLIAASCGAGVTQAAVASVLLTGHYALVPIAALEMVNGGLQAFTTPAFRGLIPDLVAAADLQRANALLATVKNGSKIGGPAVAGLLAVTAGGGWAIAADAASFLVAAGILTRLPHSVPPAHGDGRNLLADIREGWATFRRLPWLLAGTVSFAVINLVNTGTWQILGPVLAADRHGPAMWGVLLSVRAGGLLLMSAVLYRIVLRNPWRDGRILGMVAPLAMAALGLKAGTPVLLGCAALAGMGFAAVGITWASVVQRHVPRPMLSRVSAYDDLLSYLTIPIGQLLAGPAAERWGAAPVAIGSATVFLLAVLAPLAGRRWDPSAVSHGSVTRATRGTA</sequence>
<protein>
    <submittedName>
        <fullName evidence="7">MFS family permease</fullName>
    </submittedName>
</protein>
<dbReference type="AlphaFoldDB" id="A0A7W9PJN9"/>
<gene>
    <name evidence="7" type="ORF">BJY24_006112</name>
</gene>
<evidence type="ECO:0000256" key="6">
    <source>
        <dbReference type="SAM" id="Phobius"/>
    </source>
</evidence>
<keyword evidence="3 6" id="KW-0812">Transmembrane</keyword>
<accession>A0A7W9PJN9</accession>
<feature type="transmembrane region" description="Helical" evidence="6">
    <location>
        <begin position="370"/>
        <end position="390"/>
    </location>
</feature>
<dbReference type="InterPro" id="IPR011701">
    <property type="entry name" value="MFS"/>
</dbReference>
<dbReference type="Pfam" id="PF07690">
    <property type="entry name" value="MFS_1"/>
    <property type="match status" value="1"/>
</dbReference>
<dbReference type="RefSeq" id="WP_157185465.1">
    <property type="nucleotide sequence ID" value="NZ_JACHIT010000002.1"/>
</dbReference>
<dbReference type="CDD" id="cd06173">
    <property type="entry name" value="MFS_MefA_like"/>
    <property type="match status" value="1"/>
</dbReference>
<comment type="subcellular location">
    <subcellularLocation>
        <location evidence="1">Cell membrane</location>
        <topology evidence="1">Multi-pass membrane protein</topology>
    </subcellularLocation>
</comment>
<dbReference type="GO" id="GO:0022857">
    <property type="term" value="F:transmembrane transporter activity"/>
    <property type="evidence" value="ECO:0007669"/>
    <property type="project" value="InterPro"/>
</dbReference>
<proteinExistence type="predicted"/>
<feature type="transmembrane region" description="Helical" evidence="6">
    <location>
        <begin position="216"/>
        <end position="240"/>
    </location>
</feature>
<keyword evidence="8" id="KW-1185">Reference proteome</keyword>
<dbReference type="SUPFAM" id="SSF103473">
    <property type="entry name" value="MFS general substrate transporter"/>
    <property type="match status" value="1"/>
</dbReference>
<dbReference type="Gene3D" id="1.20.1250.20">
    <property type="entry name" value="MFS general substrate transporter like domains"/>
    <property type="match status" value="1"/>
</dbReference>
<dbReference type="PANTHER" id="PTHR23513:SF11">
    <property type="entry name" value="STAPHYLOFERRIN A TRANSPORTER"/>
    <property type="match status" value="1"/>
</dbReference>
<dbReference type="GO" id="GO:0005886">
    <property type="term" value="C:plasma membrane"/>
    <property type="evidence" value="ECO:0007669"/>
    <property type="project" value="UniProtKB-SubCell"/>
</dbReference>
<feature type="transmembrane region" description="Helical" evidence="6">
    <location>
        <begin position="306"/>
        <end position="326"/>
    </location>
</feature>
<keyword evidence="2" id="KW-1003">Cell membrane</keyword>
<evidence type="ECO:0000256" key="5">
    <source>
        <dbReference type="ARBA" id="ARBA00023136"/>
    </source>
</evidence>
<feature type="transmembrane region" description="Helical" evidence="6">
    <location>
        <begin position="252"/>
        <end position="272"/>
    </location>
</feature>
<evidence type="ECO:0000256" key="1">
    <source>
        <dbReference type="ARBA" id="ARBA00004651"/>
    </source>
</evidence>